<reference evidence="2 3" key="1">
    <citation type="journal article" date="2014" name="Am. J. Bot.">
        <title>Genome assembly and annotation for red clover (Trifolium pratense; Fabaceae).</title>
        <authorList>
            <person name="Istvanek J."/>
            <person name="Jaros M."/>
            <person name="Krenek A."/>
            <person name="Repkova J."/>
        </authorList>
    </citation>
    <scope>NUCLEOTIDE SEQUENCE [LARGE SCALE GENOMIC DNA]</scope>
    <source>
        <strain evidence="3">cv. Tatra</strain>
        <tissue evidence="2">Young leaves</tissue>
    </source>
</reference>
<keyword evidence="1" id="KW-0472">Membrane</keyword>
<feature type="transmembrane region" description="Helical" evidence="1">
    <location>
        <begin position="57"/>
        <end position="77"/>
    </location>
</feature>
<dbReference type="Proteomes" id="UP000236291">
    <property type="component" value="Unassembled WGS sequence"/>
</dbReference>
<sequence>PTSSDFDKGSLGVFLEKGTDVIPDVAPETVIDQNVSNIAYQMNTAEKENTTKVMMTAHALISSVLVFVMMFVDVFCYESSHPDLICSCVNLFLSVNVLCGLGEPNSATACIWCVFVLK</sequence>
<evidence type="ECO:0000313" key="2">
    <source>
        <dbReference type="EMBL" id="PNY03014.1"/>
    </source>
</evidence>
<evidence type="ECO:0000256" key="1">
    <source>
        <dbReference type="SAM" id="Phobius"/>
    </source>
</evidence>
<comment type="caution">
    <text evidence="2">The sequence shown here is derived from an EMBL/GenBank/DDBJ whole genome shotgun (WGS) entry which is preliminary data.</text>
</comment>
<protein>
    <submittedName>
        <fullName evidence="2">Uncharacterized protein</fullName>
    </submittedName>
</protein>
<accession>A0A2K3NJ05</accession>
<keyword evidence="1" id="KW-0812">Transmembrane</keyword>
<dbReference type="EMBL" id="ASHM01022104">
    <property type="protein sequence ID" value="PNY03014.1"/>
    <property type="molecule type" value="Genomic_DNA"/>
</dbReference>
<name>A0A2K3NJ05_TRIPR</name>
<keyword evidence="1" id="KW-1133">Transmembrane helix</keyword>
<feature type="non-terminal residue" evidence="2">
    <location>
        <position position="1"/>
    </location>
</feature>
<dbReference type="AlphaFoldDB" id="A0A2K3NJ05"/>
<reference evidence="2 3" key="2">
    <citation type="journal article" date="2017" name="Front. Plant Sci.">
        <title>Gene Classification and Mining of Molecular Markers Useful in Red Clover (Trifolium pratense) Breeding.</title>
        <authorList>
            <person name="Istvanek J."/>
            <person name="Dluhosova J."/>
            <person name="Dluhos P."/>
            <person name="Patkova L."/>
            <person name="Nedelnik J."/>
            <person name="Repkova J."/>
        </authorList>
    </citation>
    <scope>NUCLEOTIDE SEQUENCE [LARGE SCALE GENOMIC DNA]</scope>
    <source>
        <strain evidence="3">cv. Tatra</strain>
        <tissue evidence="2">Young leaves</tissue>
    </source>
</reference>
<gene>
    <name evidence="2" type="ORF">L195_g026336</name>
</gene>
<evidence type="ECO:0000313" key="3">
    <source>
        <dbReference type="Proteomes" id="UP000236291"/>
    </source>
</evidence>
<organism evidence="2 3">
    <name type="scientific">Trifolium pratense</name>
    <name type="common">Red clover</name>
    <dbReference type="NCBI Taxonomy" id="57577"/>
    <lineage>
        <taxon>Eukaryota</taxon>
        <taxon>Viridiplantae</taxon>
        <taxon>Streptophyta</taxon>
        <taxon>Embryophyta</taxon>
        <taxon>Tracheophyta</taxon>
        <taxon>Spermatophyta</taxon>
        <taxon>Magnoliopsida</taxon>
        <taxon>eudicotyledons</taxon>
        <taxon>Gunneridae</taxon>
        <taxon>Pentapetalae</taxon>
        <taxon>rosids</taxon>
        <taxon>fabids</taxon>
        <taxon>Fabales</taxon>
        <taxon>Fabaceae</taxon>
        <taxon>Papilionoideae</taxon>
        <taxon>50 kb inversion clade</taxon>
        <taxon>NPAAA clade</taxon>
        <taxon>Hologalegina</taxon>
        <taxon>IRL clade</taxon>
        <taxon>Trifolieae</taxon>
        <taxon>Trifolium</taxon>
    </lineage>
</organism>
<proteinExistence type="predicted"/>